<evidence type="ECO:0008006" key="5">
    <source>
        <dbReference type="Google" id="ProtNLM"/>
    </source>
</evidence>
<evidence type="ECO:0000256" key="1">
    <source>
        <dbReference type="SAM" id="MobiDB-lite"/>
    </source>
</evidence>
<feature type="compositionally biased region" description="Low complexity" evidence="1">
    <location>
        <begin position="53"/>
        <end position="76"/>
    </location>
</feature>
<feature type="signal peptide" evidence="2">
    <location>
        <begin position="1"/>
        <end position="25"/>
    </location>
</feature>
<comment type="caution">
    <text evidence="3">The sequence shown here is derived from an EMBL/GenBank/DDBJ whole genome shotgun (WGS) entry which is preliminary data.</text>
</comment>
<dbReference type="RefSeq" id="WP_168011310.1">
    <property type="nucleotide sequence ID" value="NZ_JAATEP010000014.1"/>
</dbReference>
<evidence type="ECO:0000256" key="2">
    <source>
        <dbReference type="SAM" id="SignalP"/>
    </source>
</evidence>
<keyword evidence="4" id="KW-1185">Reference proteome</keyword>
<name>A0ABX1B8G8_9ACTN</name>
<feature type="region of interest" description="Disordered" evidence="1">
    <location>
        <begin position="24"/>
        <end position="81"/>
    </location>
</feature>
<feature type="chain" id="PRO_5045146107" description="Lipoprotein" evidence="2">
    <location>
        <begin position="26"/>
        <end position="201"/>
    </location>
</feature>
<sequence>MPRLDKAIIAAMLAALLGWPLSGCATKREDVPTSRPPVETTGGASEEAPTYKAPSSEAAASDDPAATSDESAATSDEPAATFPSPLVGIWESTGPGAALLVYKFDENGTYRHAGVLNQQRASGVFSFEIAVMGQAEADGETLILRPAAGTKTLRDPDSPSSSYRDRPMDDLSPERYAWRMADGMLKLTSDSGDTISYKRSG</sequence>
<gene>
    <name evidence="3" type="ORF">HCN51_21610</name>
</gene>
<accession>A0ABX1B8G8</accession>
<reference evidence="3 4" key="1">
    <citation type="submission" date="2020-03" db="EMBL/GenBank/DDBJ databases">
        <title>WGS of actinomycetes isolated from Thailand.</title>
        <authorList>
            <person name="Thawai C."/>
        </authorList>
    </citation>
    <scope>NUCLEOTIDE SEQUENCE [LARGE SCALE GENOMIC DNA]</scope>
    <source>
        <strain evidence="3 4">FMUSA5-5</strain>
    </source>
</reference>
<keyword evidence="2" id="KW-0732">Signal</keyword>
<protein>
    <recommendedName>
        <fullName evidence="5">Lipoprotein</fullName>
    </recommendedName>
</protein>
<dbReference type="Proteomes" id="UP000696294">
    <property type="component" value="Unassembled WGS sequence"/>
</dbReference>
<dbReference type="EMBL" id="JAATEP010000014">
    <property type="protein sequence ID" value="NJP92026.1"/>
    <property type="molecule type" value="Genomic_DNA"/>
</dbReference>
<evidence type="ECO:0000313" key="4">
    <source>
        <dbReference type="Proteomes" id="UP000696294"/>
    </source>
</evidence>
<proteinExistence type="predicted"/>
<feature type="compositionally biased region" description="Basic and acidic residues" evidence="1">
    <location>
        <begin position="152"/>
        <end position="170"/>
    </location>
</feature>
<evidence type="ECO:0000313" key="3">
    <source>
        <dbReference type="EMBL" id="NJP92026.1"/>
    </source>
</evidence>
<feature type="region of interest" description="Disordered" evidence="1">
    <location>
        <begin position="149"/>
        <end position="170"/>
    </location>
</feature>
<organism evidence="3 4">
    <name type="scientific">Nonomuraea composti</name>
    <dbReference type="NCBI Taxonomy" id="2720023"/>
    <lineage>
        <taxon>Bacteria</taxon>
        <taxon>Bacillati</taxon>
        <taxon>Actinomycetota</taxon>
        <taxon>Actinomycetes</taxon>
        <taxon>Streptosporangiales</taxon>
        <taxon>Streptosporangiaceae</taxon>
        <taxon>Nonomuraea</taxon>
    </lineage>
</organism>